<dbReference type="InterPro" id="IPR006439">
    <property type="entry name" value="HAD-SF_hydro_IA"/>
</dbReference>
<dbReference type="EMBL" id="AP017372">
    <property type="protein sequence ID" value="BAU56402.1"/>
    <property type="molecule type" value="Genomic_DNA"/>
</dbReference>
<keyword evidence="5" id="KW-0460">Magnesium</keyword>
<evidence type="ECO:0000256" key="8">
    <source>
        <dbReference type="ARBA" id="ARBA00044926"/>
    </source>
</evidence>
<dbReference type="Proteomes" id="UP000218890">
    <property type="component" value="Chromosome"/>
</dbReference>
<dbReference type="Pfam" id="PF00702">
    <property type="entry name" value="Hydrolase"/>
    <property type="match status" value="1"/>
</dbReference>
<comment type="catalytic activity">
    <reaction evidence="8">
        <text>beta-D-glucose 1-phosphate = beta-D-glucose 6-phosphate</text>
        <dbReference type="Rhea" id="RHEA:20113"/>
        <dbReference type="ChEBI" id="CHEBI:57684"/>
        <dbReference type="ChEBI" id="CHEBI:58247"/>
        <dbReference type="EC" id="5.4.2.6"/>
    </reaction>
</comment>
<dbReference type="InterPro" id="IPR023214">
    <property type="entry name" value="HAD_sf"/>
</dbReference>
<dbReference type="EC" id="5.4.2.6" evidence="9"/>
<comment type="similarity">
    <text evidence="2">Belongs to the HAD-like hydrolase superfamily. CbbY/CbbZ/Gph/YieH family.</text>
</comment>
<keyword evidence="6" id="KW-0413">Isomerase</keyword>
<dbReference type="NCBIfam" id="TIGR02009">
    <property type="entry name" value="PGMB-YQAB-SF"/>
    <property type="match status" value="1"/>
</dbReference>
<proteinExistence type="inferred from homology"/>
<dbReference type="Gene3D" id="3.40.50.1000">
    <property type="entry name" value="HAD superfamily/HAD-like"/>
    <property type="match status" value="1"/>
</dbReference>
<comment type="cofactor">
    <cofactor evidence="1">
        <name>Mg(2+)</name>
        <dbReference type="ChEBI" id="CHEBI:18420"/>
    </cofactor>
</comment>
<dbReference type="InterPro" id="IPR023198">
    <property type="entry name" value="PGP-like_dom2"/>
</dbReference>
<keyword evidence="4" id="KW-0479">Metal-binding</keyword>
<dbReference type="SFLD" id="SFLDS00003">
    <property type="entry name" value="Haloacid_Dehalogenase"/>
    <property type="match status" value="1"/>
</dbReference>
<name>A0A0X8X7D5_HALHR</name>
<evidence type="ECO:0000256" key="10">
    <source>
        <dbReference type="ARBA" id="ARBA00044991"/>
    </source>
</evidence>
<dbReference type="KEGG" id="hhk:HH1059_23330"/>
<evidence type="ECO:0000256" key="5">
    <source>
        <dbReference type="ARBA" id="ARBA00022842"/>
    </source>
</evidence>
<reference evidence="11" key="1">
    <citation type="submission" date="2016-02" db="EMBL/GenBank/DDBJ databases">
        <title>Halorhodospira halochloris DSM-1059 complete genome, version 2.</title>
        <authorList>
            <person name="Tsukatani Y."/>
        </authorList>
    </citation>
    <scope>NUCLEOTIDE SEQUENCE</scope>
    <source>
        <strain evidence="11">DSM 1059</strain>
    </source>
</reference>
<evidence type="ECO:0000256" key="9">
    <source>
        <dbReference type="ARBA" id="ARBA00044968"/>
    </source>
</evidence>
<keyword evidence="7" id="KW-0119">Carbohydrate metabolism</keyword>
<accession>A0A0X8X7D5</accession>
<evidence type="ECO:0000313" key="11">
    <source>
        <dbReference type="EMBL" id="BAU56402.1"/>
    </source>
</evidence>
<dbReference type="SFLD" id="SFLDG01129">
    <property type="entry name" value="C1.5:_HAD__Beta-PGM__Phosphata"/>
    <property type="match status" value="1"/>
</dbReference>
<dbReference type="Gene3D" id="1.10.150.240">
    <property type="entry name" value="Putative phosphatase, domain 2"/>
    <property type="match status" value="1"/>
</dbReference>
<evidence type="ECO:0000256" key="6">
    <source>
        <dbReference type="ARBA" id="ARBA00023235"/>
    </source>
</evidence>
<evidence type="ECO:0000256" key="3">
    <source>
        <dbReference type="ARBA" id="ARBA00022553"/>
    </source>
</evidence>
<dbReference type="GO" id="GO:0046872">
    <property type="term" value="F:metal ion binding"/>
    <property type="evidence" value="ECO:0007669"/>
    <property type="project" value="UniProtKB-KW"/>
</dbReference>
<evidence type="ECO:0000256" key="7">
    <source>
        <dbReference type="ARBA" id="ARBA00023277"/>
    </source>
</evidence>
<dbReference type="InterPro" id="IPR010976">
    <property type="entry name" value="B-phosphoglucomutase_hydrolase"/>
</dbReference>
<keyword evidence="3" id="KW-0597">Phosphoprotein</keyword>
<organism evidence="11 12">
    <name type="scientific">Halorhodospira halochloris</name>
    <name type="common">Ectothiorhodospira halochloris</name>
    <dbReference type="NCBI Taxonomy" id="1052"/>
    <lineage>
        <taxon>Bacteria</taxon>
        <taxon>Pseudomonadati</taxon>
        <taxon>Pseudomonadota</taxon>
        <taxon>Gammaproteobacteria</taxon>
        <taxon>Chromatiales</taxon>
        <taxon>Ectothiorhodospiraceae</taxon>
        <taxon>Halorhodospira</taxon>
    </lineage>
</organism>
<dbReference type="NCBIfam" id="TIGR01509">
    <property type="entry name" value="HAD-SF-IA-v3"/>
    <property type="match status" value="1"/>
</dbReference>
<gene>
    <name evidence="11" type="ORF">HH1059_23330</name>
</gene>
<sequence>MSAIKVEIPGYQAAIFDMDGVVTRTATVHARAWKEMFDEFLQRYSVERGEPFVPFDEEGDYFAYVDGLPRHDGVRSFLAARGIELPEGEHGDLQELDTVHGLGSRKDALVQQVLARDGVEVFPDWLERVKEWRQAGVKTAIVSSSLNCQAMIRAAGIEELFDARVDGAVSRELGLKGKPDPDIFIEAARRLDVEPSASVVFEDAISGVQAGAAGGFAVVVGVARHGNHADLIEHGADVTVSEITELK</sequence>
<dbReference type="GO" id="GO:0008801">
    <property type="term" value="F:beta-phosphoglucomutase activity"/>
    <property type="evidence" value="ECO:0007669"/>
    <property type="project" value="UniProtKB-EC"/>
</dbReference>
<dbReference type="PANTHER" id="PTHR46193">
    <property type="entry name" value="6-PHOSPHOGLUCONATE PHOSPHATASE"/>
    <property type="match status" value="1"/>
</dbReference>
<evidence type="ECO:0000256" key="2">
    <source>
        <dbReference type="ARBA" id="ARBA00006171"/>
    </source>
</evidence>
<evidence type="ECO:0000313" key="12">
    <source>
        <dbReference type="Proteomes" id="UP000218890"/>
    </source>
</evidence>
<evidence type="ECO:0000256" key="4">
    <source>
        <dbReference type="ARBA" id="ARBA00022723"/>
    </source>
</evidence>
<dbReference type="RefSeq" id="WP_096406203.1">
    <property type="nucleotide sequence ID" value="NZ_AP017372.2"/>
</dbReference>
<dbReference type="PANTHER" id="PTHR46193:SF18">
    <property type="entry name" value="HEXITOL PHOSPHATASE B"/>
    <property type="match status" value="1"/>
</dbReference>
<dbReference type="AlphaFoldDB" id="A0A0X8X7D5"/>
<keyword evidence="12" id="KW-1185">Reference proteome</keyword>
<dbReference type="SUPFAM" id="SSF56784">
    <property type="entry name" value="HAD-like"/>
    <property type="match status" value="1"/>
</dbReference>
<dbReference type="OrthoDB" id="9816160at2"/>
<dbReference type="InterPro" id="IPR051600">
    <property type="entry name" value="Beta-PGM-like"/>
</dbReference>
<dbReference type="InterPro" id="IPR036412">
    <property type="entry name" value="HAD-like_sf"/>
</dbReference>
<evidence type="ECO:0000256" key="1">
    <source>
        <dbReference type="ARBA" id="ARBA00001946"/>
    </source>
</evidence>
<protein>
    <recommendedName>
        <fullName evidence="10">Beta-phosphoglucomutase</fullName>
        <ecNumber evidence="9">5.4.2.6</ecNumber>
    </recommendedName>
</protein>